<dbReference type="AlphaFoldDB" id="A0AA47L9Y5"/>
<sequence>MFDINNQYTTVELSTGHIKEGDVVALDEISKEEFSLVAKRNTGYFIKLHTQHDLNIRKEYSDELNFILSKAAQLGFKCVELDSDAGEERSLPIFEWS</sequence>
<dbReference type="EMBL" id="CP114196">
    <property type="protein sequence ID" value="WAT93776.1"/>
    <property type="molecule type" value="Genomic_DNA"/>
</dbReference>
<proteinExistence type="predicted"/>
<feature type="domain" description="DUF5983" evidence="1">
    <location>
        <begin position="11"/>
        <end position="96"/>
    </location>
</feature>
<gene>
    <name evidence="2" type="ORF">O1Q84_25990</name>
</gene>
<geneLocation type="plasmid" evidence="2 3">
    <name>pHLA</name>
</geneLocation>
<evidence type="ECO:0000313" key="3">
    <source>
        <dbReference type="Proteomes" id="UP001156560"/>
    </source>
</evidence>
<name>A0AA47L9Y5_VIBPH</name>
<accession>A0AA47L9Y5</accession>
<dbReference type="Proteomes" id="UP001156560">
    <property type="component" value="Plasmid pHLA"/>
</dbReference>
<dbReference type="InterPro" id="IPR046025">
    <property type="entry name" value="DUF5983"/>
</dbReference>
<dbReference type="Pfam" id="PF19419">
    <property type="entry name" value="DUF5983"/>
    <property type="match status" value="1"/>
</dbReference>
<evidence type="ECO:0000259" key="1">
    <source>
        <dbReference type="Pfam" id="PF19419"/>
    </source>
</evidence>
<protein>
    <recommendedName>
        <fullName evidence="1">DUF5983 domain-containing protein</fullName>
    </recommendedName>
</protein>
<evidence type="ECO:0000313" key="2">
    <source>
        <dbReference type="EMBL" id="WAT93776.1"/>
    </source>
</evidence>
<dbReference type="RefSeq" id="WP_025636768.1">
    <property type="nucleotide sequence ID" value="NZ_CP114196.1"/>
</dbReference>
<reference evidence="2" key="1">
    <citation type="submission" date="2022-12" db="EMBL/GenBank/DDBJ databases">
        <title>Vibrio parahaemolyticus become highly virulent by producing novel Tc toxins.</title>
        <authorList>
            <person name="Yang F."/>
            <person name="You Y."/>
            <person name="Lai Q."/>
            <person name="Xu L."/>
            <person name="Li F."/>
        </authorList>
    </citation>
    <scope>NUCLEOTIDE SEQUENCE</scope>
    <source>
        <strain evidence="2">Vp-HL-202005</strain>
        <plasmid evidence="2">pHLA</plasmid>
    </source>
</reference>
<organism evidence="2 3">
    <name type="scientific">Vibrio parahaemolyticus</name>
    <dbReference type="NCBI Taxonomy" id="670"/>
    <lineage>
        <taxon>Bacteria</taxon>
        <taxon>Pseudomonadati</taxon>
        <taxon>Pseudomonadota</taxon>
        <taxon>Gammaproteobacteria</taxon>
        <taxon>Vibrionales</taxon>
        <taxon>Vibrionaceae</taxon>
        <taxon>Vibrio</taxon>
    </lineage>
</organism>
<keyword evidence="2" id="KW-0614">Plasmid</keyword>